<dbReference type="Proteomes" id="UP000789366">
    <property type="component" value="Unassembled WGS sequence"/>
</dbReference>
<feature type="non-terminal residue" evidence="1">
    <location>
        <position position="113"/>
    </location>
</feature>
<accession>A0ACA9MT81</accession>
<keyword evidence="2" id="KW-1185">Reference proteome</keyword>
<reference evidence="1" key="1">
    <citation type="submission" date="2021-06" db="EMBL/GenBank/DDBJ databases">
        <authorList>
            <person name="Kallberg Y."/>
            <person name="Tangrot J."/>
            <person name="Rosling A."/>
        </authorList>
    </citation>
    <scope>NUCLEOTIDE SEQUENCE</scope>
    <source>
        <strain evidence="1">28 12/20/2015</strain>
    </source>
</reference>
<sequence>MTWNTSALQLKHKHPIHKPTCTKTTKIPTPTQIACCQPGSSGFISSGTVYPLGLSGSVQDSSTPQQCCERCYNTSNCTEWIFSSSNVCLISTNPDTCNSTGHLDIGMGSFFIN</sequence>
<gene>
    <name evidence="1" type="ORF">SPELUC_LOCUS7531</name>
</gene>
<organism evidence="1 2">
    <name type="scientific">Cetraspora pellucida</name>
    <dbReference type="NCBI Taxonomy" id="1433469"/>
    <lineage>
        <taxon>Eukaryota</taxon>
        <taxon>Fungi</taxon>
        <taxon>Fungi incertae sedis</taxon>
        <taxon>Mucoromycota</taxon>
        <taxon>Glomeromycotina</taxon>
        <taxon>Glomeromycetes</taxon>
        <taxon>Diversisporales</taxon>
        <taxon>Gigasporaceae</taxon>
        <taxon>Cetraspora</taxon>
    </lineage>
</organism>
<protein>
    <submittedName>
        <fullName evidence="1">13424_t:CDS:1</fullName>
    </submittedName>
</protein>
<evidence type="ECO:0000313" key="1">
    <source>
        <dbReference type="EMBL" id="CAG8611919.1"/>
    </source>
</evidence>
<dbReference type="EMBL" id="CAJVPW010010086">
    <property type="protein sequence ID" value="CAG8611919.1"/>
    <property type="molecule type" value="Genomic_DNA"/>
</dbReference>
<evidence type="ECO:0000313" key="2">
    <source>
        <dbReference type="Proteomes" id="UP000789366"/>
    </source>
</evidence>
<name>A0ACA9MT81_9GLOM</name>
<proteinExistence type="predicted"/>
<comment type="caution">
    <text evidence="1">The sequence shown here is derived from an EMBL/GenBank/DDBJ whole genome shotgun (WGS) entry which is preliminary data.</text>
</comment>